<name>A0A8H4B3J0_GIGMA</name>
<comment type="caution">
    <text evidence="2">The sequence shown here is derived from an EMBL/GenBank/DDBJ whole genome shotgun (WGS) entry which is preliminary data.</text>
</comment>
<gene>
    <name evidence="2" type="ORF">F8M41_014205</name>
</gene>
<dbReference type="AlphaFoldDB" id="A0A8H4B3J0"/>
<evidence type="ECO:0000256" key="1">
    <source>
        <dbReference type="SAM" id="MobiDB-lite"/>
    </source>
</evidence>
<sequence>MDSFVDLGKDKSTKEKNEISKSRDLAEMDDMSCEVIDEFDLKKEEKVEALPMKPKKIVDDETLKFLLGIIEEYSCLIAYQDCPSEAREEEALDLDVDLTEPAIIKILDAYYALDKPVQELLDDTGKKEPTQELRGEISTKKGKEKNYKVIVDNVKVLTEKEKLDHACELWLKKVTKFRETVRDEYGTIRRLIRINEESTKGLVKFSSRRGRGFTWEDLKEETGDADKTYTDIVEPY</sequence>
<feature type="region of interest" description="Disordered" evidence="1">
    <location>
        <begin position="1"/>
        <end position="23"/>
    </location>
</feature>
<evidence type="ECO:0000313" key="2">
    <source>
        <dbReference type="EMBL" id="KAF0556978.1"/>
    </source>
</evidence>
<proteinExistence type="predicted"/>
<accession>A0A8H4B3J0</accession>
<dbReference type="EMBL" id="WTPW01000030">
    <property type="protein sequence ID" value="KAF0556978.1"/>
    <property type="molecule type" value="Genomic_DNA"/>
</dbReference>
<evidence type="ECO:0000313" key="3">
    <source>
        <dbReference type="Proteomes" id="UP000439903"/>
    </source>
</evidence>
<dbReference type="Proteomes" id="UP000439903">
    <property type="component" value="Unassembled WGS sequence"/>
</dbReference>
<protein>
    <submittedName>
        <fullName evidence="2">Uncharacterized protein</fullName>
    </submittedName>
</protein>
<feature type="compositionally biased region" description="Basic and acidic residues" evidence="1">
    <location>
        <begin position="7"/>
        <end position="23"/>
    </location>
</feature>
<organism evidence="2 3">
    <name type="scientific">Gigaspora margarita</name>
    <dbReference type="NCBI Taxonomy" id="4874"/>
    <lineage>
        <taxon>Eukaryota</taxon>
        <taxon>Fungi</taxon>
        <taxon>Fungi incertae sedis</taxon>
        <taxon>Mucoromycota</taxon>
        <taxon>Glomeromycotina</taxon>
        <taxon>Glomeromycetes</taxon>
        <taxon>Diversisporales</taxon>
        <taxon>Gigasporaceae</taxon>
        <taxon>Gigaspora</taxon>
    </lineage>
</organism>
<keyword evidence="3" id="KW-1185">Reference proteome</keyword>
<reference evidence="2 3" key="1">
    <citation type="journal article" date="2019" name="Environ. Microbiol.">
        <title>At the nexus of three kingdoms: the genome of the mycorrhizal fungus Gigaspora margarita provides insights into plant, endobacterial and fungal interactions.</title>
        <authorList>
            <person name="Venice F."/>
            <person name="Ghignone S."/>
            <person name="Salvioli di Fossalunga A."/>
            <person name="Amselem J."/>
            <person name="Novero M."/>
            <person name="Xianan X."/>
            <person name="Sedzielewska Toro K."/>
            <person name="Morin E."/>
            <person name="Lipzen A."/>
            <person name="Grigoriev I.V."/>
            <person name="Henrissat B."/>
            <person name="Martin F.M."/>
            <person name="Bonfante P."/>
        </authorList>
    </citation>
    <scope>NUCLEOTIDE SEQUENCE [LARGE SCALE GENOMIC DNA]</scope>
    <source>
        <strain evidence="2 3">BEG34</strain>
    </source>
</reference>